<name>A0A1V9ZZ00_9STRA</name>
<dbReference type="Pfam" id="PF24906">
    <property type="entry name" value="Zf_WRKY19"/>
    <property type="match status" value="1"/>
</dbReference>
<gene>
    <name evidence="2" type="ORF">THRCLA_04474</name>
</gene>
<dbReference type="PANTHER" id="PTHR31827">
    <property type="entry name" value="EMB|CAB89363.1"/>
    <property type="match status" value="1"/>
</dbReference>
<protein>
    <recommendedName>
        <fullName evidence="1">WRKY19-like zinc finger domain-containing protein</fullName>
    </recommendedName>
</protein>
<comment type="caution">
    <text evidence="2">The sequence shown here is derived from an EMBL/GenBank/DDBJ whole genome shotgun (WGS) entry which is preliminary data.</text>
</comment>
<proteinExistence type="predicted"/>
<dbReference type="AlphaFoldDB" id="A0A1V9ZZ00"/>
<organism evidence="2 3">
    <name type="scientific">Thraustotheca clavata</name>
    <dbReference type="NCBI Taxonomy" id="74557"/>
    <lineage>
        <taxon>Eukaryota</taxon>
        <taxon>Sar</taxon>
        <taxon>Stramenopiles</taxon>
        <taxon>Oomycota</taxon>
        <taxon>Saprolegniomycetes</taxon>
        <taxon>Saprolegniales</taxon>
        <taxon>Achlyaceae</taxon>
        <taxon>Thraustotheca</taxon>
    </lineage>
</organism>
<evidence type="ECO:0000259" key="1">
    <source>
        <dbReference type="Pfam" id="PF24906"/>
    </source>
</evidence>
<dbReference type="OrthoDB" id="57832at2759"/>
<sequence>MVSGKNACTYPNCMNNSKSHGLCWTHGKKCKLEGCNKTSLSQGLCWAHGGGKRCVVEGCSRTAYARNANRCDYHRNFPGSSGLDIGA</sequence>
<dbReference type="InterPro" id="IPR056866">
    <property type="entry name" value="Znf_WRKY19"/>
</dbReference>
<dbReference type="Proteomes" id="UP000243217">
    <property type="component" value="Unassembled WGS sequence"/>
</dbReference>
<accession>A0A1V9ZZ00</accession>
<dbReference type="EMBL" id="JNBS01000952">
    <property type="protein sequence ID" value="OQS03234.1"/>
    <property type="molecule type" value="Genomic_DNA"/>
</dbReference>
<evidence type="ECO:0000313" key="3">
    <source>
        <dbReference type="Proteomes" id="UP000243217"/>
    </source>
</evidence>
<evidence type="ECO:0000313" key="2">
    <source>
        <dbReference type="EMBL" id="OQS03234.1"/>
    </source>
</evidence>
<reference evidence="2 3" key="1">
    <citation type="journal article" date="2014" name="Genome Biol. Evol.">
        <title>The secreted proteins of Achlya hypogyna and Thraustotheca clavata identify the ancestral oomycete secretome and reveal gene acquisitions by horizontal gene transfer.</title>
        <authorList>
            <person name="Misner I."/>
            <person name="Blouin N."/>
            <person name="Leonard G."/>
            <person name="Richards T.A."/>
            <person name="Lane C.E."/>
        </authorList>
    </citation>
    <scope>NUCLEOTIDE SEQUENCE [LARGE SCALE GENOMIC DNA]</scope>
    <source>
        <strain evidence="2 3">ATCC 34112</strain>
    </source>
</reference>
<dbReference type="PANTHER" id="PTHR31827:SF1">
    <property type="entry name" value="EMB|CAB89363.1"/>
    <property type="match status" value="1"/>
</dbReference>
<keyword evidence="3" id="KW-1185">Reference proteome</keyword>
<feature type="domain" description="WRKY19-like zinc finger" evidence="1">
    <location>
        <begin position="27"/>
        <end position="50"/>
    </location>
</feature>
<dbReference type="STRING" id="74557.A0A1V9ZZ00"/>